<dbReference type="PROSITE" id="PS51318">
    <property type="entry name" value="TAT"/>
    <property type="match status" value="1"/>
</dbReference>
<dbReference type="Proteomes" id="UP000503441">
    <property type="component" value="Chromosome"/>
</dbReference>
<keyword evidence="2" id="KW-0812">Transmembrane</keyword>
<name>A0ABX6JY59_9MICO</name>
<dbReference type="InterPro" id="IPR007331">
    <property type="entry name" value="Htaa"/>
</dbReference>
<evidence type="ECO:0000259" key="4">
    <source>
        <dbReference type="Pfam" id="PF04213"/>
    </source>
</evidence>
<feature type="compositionally biased region" description="Pro residues" evidence="1">
    <location>
        <begin position="296"/>
        <end position="306"/>
    </location>
</feature>
<keyword evidence="2" id="KW-1133">Transmembrane helix</keyword>
<keyword evidence="3" id="KW-0732">Signal</keyword>
<organism evidence="5 6">
    <name type="scientific">Leucobacter coleopterorum</name>
    <dbReference type="NCBI Taxonomy" id="2714933"/>
    <lineage>
        <taxon>Bacteria</taxon>
        <taxon>Bacillati</taxon>
        <taxon>Actinomycetota</taxon>
        <taxon>Actinomycetes</taxon>
        <taxon>Micrococcales</taxon>
        <taxon>Microbacteriaceae</taxon>
        <taxon>Leucobacter</taxon>
    </lineage>
</organism>
<feature type="signal peptide" evidence="3">
    <location>
        <begin position="1"/>
        <end position="41"/>
    </location>
</feature>
<gene>
    <name evidence="5" type="ORF">G7066_13025</name>
</gene>
<accession>A0ABX6JY59</accession>
<dbReference type="EMBL" id="CP049933">
    <property type="protein sequence ID" value="QIM19255.1"/>
    <property type="molecule type" value="Genomic_DNA"/>
</dbReference>
<keyword evidence="6" id="KW-1185">Reference proteome</keyword>
<keyword evidence="2" id="KW-0472">Membrane</keyword>
<evidence type="ECO:0000256" key="1">
    <source>
        <dbReference type="SAM" id="MobiDB-lite"/>
    </source>
</evidence>
<reference evidence="5 6" key="1">
    <citation type="submission" date="2020-03" db="EMBL/GenBank/DDBJ databases">
        <title>Leucobacter sp. nov., isolated from beetles.</title>
        <authorList>
            <person name="Hyun D.-W."/>
            <person name="Bae J.-W."/>
        </authorList>
    </citation>
    <scope>NUCLEOTIDE SEQUENCE [LARGE SCALE GENOMIC DNA]</scope>
    <source>
        <strain evidence="5 6">HDW9A</strain>
    </source>
</reference>
<sequence>MNTIPNSQRTLLTRKFLRRGVLLVSALLATPLLLAPAAALAAPSASPAKAEGETNACQVTNGTLTWGVKESFRSYISGSIANGSWDTKDGATYTTPDFQWAEATGSVDPTTGTGSVSFVGTVHFTGHDGVLDLTLANPTIEFEGDGKASLLLDARSTDAAGKVTIDSKQEWVGDMTAPFPLAVEGEPLKFDSVKTVLTNSGAKAFAGFYEAGANLDPVTVSLDLAGCDLSKAVPGETTQTPATTEPATAVPVAETGSETPWLPIIIGGVALLVIGVTAGMLLSGRKRTRPAQDPAPQDPSPQEPAE</sequence>
<dbReference type="Pfam" id="PF04213">
    <property type="entry name" value="HtaA"/>
    <property type="match status" value="1"/>
</dbReference>
<feature type="region of interest" description="Disordered" evidence="1">
    <location>
        <begin position="285"/>
        <end position="306"/>
    </location>
</feature>
<dbReference type="RefSeq" id="WP_166331499.1">
    <property type="nucleotide sequence ID" value="NZ_CP049933.1"/>
</dbReference>
<evidence type="ECO:0000313" key="6">
    <source>
        <dbReference type="Proteomes" id="UP000503441"/>
    </source>
</evidence>
<evidence type="ECO:0000256" key="3">
    <source>
        <dbReference type="SAM" id="SignalP"/>
    </source>
</evidence>
<evidence type="ECO:0000256" key="2">
    <source>
        <dbReference type="SAM" id="Phobius"/>
    </source>
</evidence>
<dbReference type="InterPro" id="IPR006311">
    <property type="entry name" value="TAT_signal"/>
</dbReference>
<proteinExistence type="predicted"/>
<protein>
    <recommendedName>
        <fullName evidence="4">Htaa domain-containing protein</fullName>
    </recommendedName>
</protein>
<feature type="domain" description="Htaa" evidence="4">
    <location>
        <begin position="62"/>
        <end position="221"/>
    </location>
</feature>
<evidence type="ECO:0000313" key="5">
    <source>
        <dbReference type="EMBL" id="QIM19255.1"/>
    </source>
</evidence>
<feature type="chain" id="PRO_5046051504" description="Htaa domain-containing protein" evidence="3">
    <location>
        <begin position="42"/>
        <end position="306"/>
    </location>
</feature>
<feature type="transmembrane region" description="Helical" evidence="2">
    <location>
        <begin position="261"/>
        <end position="282"/>
    </location>
</feature>